<feature type="transmembrane region" description="Helical" evidence="1">
    <location>
        <begin position="40"/>
        <end position="60"/>
    </location>
</feature>
<sequence length="156" mass="16118">MTQREHVPEVLPAPPVSGTAVQPVLGTGTTAPGAVPGRRATAFLLAALGIVLVPAGLLLLGSSTVPGYFTGWAAGWIVVAAAAWLADSRTPRRWPGWALLAAVPQAIVNVVPAAPIGLISLVAVIASPAPAVLAHRRFARLAEDLAELPEWRPLVR</sequence>
<dbReference type="AlphaFoldDB" id="A0A1H3ACS0"/>
<feature type="transmembrane region" description="Helical" evidence="1">
    <location>
        <begin position="67"/>
        <end position="86"/>
    </location>
</feature>
<accession>A0A1H3ACS0</accession>
<organism evidence="2 3">
    <name type="scientific">Saccharopolyspora shandongensis</name>
    <dbReference type="NCBI Taxonomy" id="418495"/>
    <lineage>
        <taxon>Bacteria</taxon>
        <taxon>Bacillati</taxon>
        <taxon>Actinomycetota</taxon>
        <taxon>Actinomycetes</taxon>
        <taxon>Pseudonocardiales</taxon>
        <taxon>Pseudonocardiaceae</taxon>
        <taxon>Saccharopolyspora</taxon>
    </lineage>
</organism>
<name>A0A1H3ACS0_9PSEU</name>
<proteinExistence type="predicted"/>
<gene>
    <name evidence="2" type="ORF">SAMN05216215_100983</name>
</gene>
<dbReference type="STRING" id="418495.SAMN05216215_100983"/>
<keyword evidence="1" id="KW-0812">Transmembrane</keyword>
<keyword evidence="3" id="KW-1185">Reference proteome</keyword>
<feature type="transmembrane region" description="Helical" evidence="1">
    <location>
        <begin position="106"/>
        <end position="133"/>
    </location>
</feature>
<dbReference type="RefSeq" id="WP_093264997.1">
    <property type="nucleotide sequence ID" value="NZ_FNOK01000009.1"/>
</dbReference>
<keyword evidence="1" id="KW-0472">Membrane</keyword>
<dbReference type="EMBL" id="FNOK01000009">
    <property type="protein sequence ID" value="SDX27500.1"/>
    <property type="molecule type" value="Genomic_DNA"/>
</dbReference>
<evidence type="ECO:0000313" key="2">
    <source>
        <dbReference type="EMBL" id="SDX27500.1"/>
    </source>
</evidence>
<evidence type="ECO:0000256" key="1">
    <source>
        <dbReference type="SAM" id="Phobius"/>
    </source>
</evidence>
<dbReference type="OrthoDB" id="3668820at2"/>
<reference evidence="3" key="1">
    <citation type="submission" date="2016-10" db="EMBL/GenBank/DDBJ databases">
        <authorList>
            <person name="Varghese N."/>
            <person name="Submissions S."/>
        </authorList>
    </citation>
    <scope>NUCLEOTIDE SEQUENCE [LARGE SCALE GENOMIC DNA]</scope>
    <source>
        <strain evidence="3">CGMCC 4.3530</strain>
    </source>
</reference>
<protein>
    <submittedName>
        <fullName evidence="2">Uncharacterized protein</fullName>
    </submittedName>
</protein>
<dbReference type="Proteomes" id="UP000199529">
    <property type="component" value="Unassembled WGS sequence"/>
</dbReference>
<evidence type="ECO:0000313" key="3">
    <source>
        <dbReference type="Proteomes" id="UP000199529"/>
    </source>
</evidence>
<keyword evidence="1" id="KW-1133">Transmembrane helix</keyword>